<protein>
    <recommendedName>
        <fullName evidence="2">Tat pathway signal protein</fullName>
    </recommendedName>
</protein>
<reference evidence="1" key="1">
    <citation type="submission" date="2009-12" db="EMBL/GenBank/DDBJ databases">
        <title>An ATP-Independent Strategy for Carboxylic Acid Activation and Amide Bond Formation Revealed upon Characterization of the A-503083 Biosynthetic Gene Cluster.</title>
        <authorList>
            <person name="Funabashi M."/>
            <person name="Nonaka K."/>
            <person name="Hosobuchi M."/>
            <person name="Fujita Y."/>
            <person name="Shibata T."/>
            <person name="Chi X."/>
            <person name="Yang Z."/>
            <person name="Van Lanen S.G."/>
        </authorList>
    </citation>
    <scope>NUCLEOTIDE SEQUENCE</scope>
    <source>
        <strain evidence="1">SANK 62799</strain>
    </source>
</reference>
<dbReference type="EMBL" id="AB538860">
    <property type="protein sequence ID" value="BAJ19036.1"/>
    <property type="molecule type" value="Genomic_DNA"/>
</dbReference>
<dbReference type="AlphaFoldDB" id="E1CG22"/>
<dbReference type="PROSITE" id="PS51257">
    <property type="entry name" value="PROKAR_LIPOPROTEIN"/>
    <property type="match status" value="1"/>
</dbReference>
<name>E1CG22_9ACTN</name>
<sequence length="467" mass="49384">MIRQLKVAVTTAMPGRGSNPHLALWVAAACLSHGEIARRIAAEAKARGHRQIAPDATRLRRWMDGERPRPPVPALLAAVLSEAVGQVLTPGDLGLTEAGAVLDTIALPLLTEAAAQTLVGWTQMDLFMDRRDTLKLALGAPLVLAAERMLGGTAHALSPATKGFDTGTTAALEEVTRFFTKADAAKGGGLYRSAIVAQLGETARRIQDGVPPSLKTRIFSAAADLAALAGWVSHDSGHYSTAQRYWSYGIYAAGESGQRDRGVEIVTRMSHQMIYLGHPGDALGLLGVAETKAGMPATRALVASQTGRVHAALGDERNAERQLGTADELLADGLGDVPGWVAYFDAAEHAGAHAVSARDLAATKRPRRPASTHFTQALALRKRGFERVRVMDRLGLAAALFDEGHVEQGAVAAQQALDEAARLDSTLVASRLNTLLAAARPYRTAAVEDVRARTRDLAAARPTTIAA</sequence>
<proteinExistence type="predicted"/>
<evidence type="ECO:0008006" key="2">
    <source>
        <dbReference type="Google" id="ProtNLM"/>
    </source>
</evidence>
<accession>E1CG22</accession>
<organism evidence="1">
    <name type="scientific">Streptomyces sp. SANK 62799</name>
    <dbReference type="NCBI Taxonomy" id="701528"/>
    <lineage>
        <taxon>Bacteria</taxon>
        <taxon>Bacillati</taxon>
        <taxon>Actinomycetota</taxon>
        <taxon>Actinomycetes</taxon>
        <taxon>Kitasatosporales</taxon>
        <taxon>Streptomycetaceae</taxon>
        <taxon>Streptomyces</taxon>
    </lineage>
</organism>
<evidence type="ECO:0000313" key="1">
    <source>
        <dbReference type="EMBL" id="BAJ19036.1"/>
    </source>
</evidence>